<dbReference type="AlphaFoldDB" id="A0A949JIW2"/>
<organism evidence="2 3">
    <name type="scientific">Streptomyces tardus</name>
    <dbReference type="NCBI Taxonomy" id="2780544"/>
    <lineage>
        <taxon>Bacteria</taxon>
        <taxon>Bacillati</taxon>
        <taxon>Actinomycetota</taxon>
        <taxon>Actinomycetes</taxon>
        <taxon>Kitasatosporales</taxon>
        <taxon>Streptomycetaceae</taxon>
        <taxon>Streptomyces</taxon>
    </lineage>
</organism>
<evidence type="ECO:0000313" key="3">
    <source>
        <dbReference type="Proteomes" id="UP000694501"/>
    </source>
</evidence>
<protein>
    <submittedName>
        <fullName evidence="2">Uncharacterized protein</fullName>
    </submittedName>
</protein>
<keyword evidence="1" id="KW-0812">Transmembrane</keyword>
<dbReference type="EMBL" id="JAELVF020000001">
    <property type="protein sequence ID" value="MBU7599475.1"/>
    <property type="molecule type" value="Genomic_DNA"/>
</dbReference>
<sequence length="75" mass="7836">MPTTHDGHRRTRALGLDLFFLVLLGVVVFTATSLAAGGLPGYAPAAITAVVVLAAWAALSYRGTHPAHHGTHRAH</sequence>
<keyword evidence="3" id="KW-1185">Reference proteome</keyword>
<dbReference type="RefSeq" id="WP_211039283.1">
    <property type="nucleotide sequence ID" value="NZ_JAELVF020000001.1"/>
</dbReference>
<gene>
    <name evidence="2" type="ORF">JGS22_018080</name>
</gene>
<reference evidence="2" key="1">
    <citation type="submission" date="2021-06" db="EMBL/GenBank/DDBJ databases">
        <title>Sequencing of actinobacteria type strains.</title>
        <authorList>
            <person name="Nguyen G.-S."/>
            <person name="Wentzel A."/>
        </authorList>
    </citation>
    <scope>NUCLEOTIDE SEQUENCE</scope>
    <source>
        <strain evidence="2">P38-E01</strain>
    </source>
</reference>
<feature type="transmembrane region" description="Helical" evidence="1">
    <location>
        <begin position="42"/>
        <end position="59"/>
    </location>
</feature>
<accession>A0A949JIW2</accession>
<feature type="transmembrane region" description="Helical" evidence="1">
    <location>
        <begin position="18"/>
        <end position="36"/>
    </location>
</feature>
<proteinExistence type="predicted"/>
<dbReference type="Proteomes" id="UP000694501">
    <property type="component" value="Unassembled WGS sequence"/>
</dbReference>
<comment type="caution">
    <text evidence="2">The sequence shown here is derived from an EMBL/GenBank/DDBJ whole genome shotgun (WGS) entry which is preliminary data.</text>
</comment>
<evidence type="ECO:0000313" key="2">
    <source>
        <dbReference type="EMBL" id="MBU7599475.1"/>
    </source>
</evidence>
<keyword evidence="1" id="KW-0472">Membrane</keyword>
<evidence type="ECO:0000256" key="1">
    <source>
        <dbReference type="SAM" id="Phobius"/>
    </source>
</evidence>
<name>A0A949JIW2_9ACTN</name>
<keyword evidence="1" id="KW-1133">Transmembrane helix</keyword>